<dbReference type="EMBL" id="CABWIL020000034">
    <property type="protein sequence ID" value="CAB3972606.1"/>
    <property type="molecule type" value="Genomic_DNA"/>
</dbReference>
<dbReference type="Pfam" id="PF13391">
    <property type="entry name" value="HNH_2"/>
    <property type="match status" value="1"/>
</dbReference>
<dbReference type="AlphaFoldDB" id="A0A6J5JKK7"/>
<evidence type="ECO:0000259" key="1">
    <source>
        <dbReference type="Pfam" id="PF13391"/>
    </source>
</evidence>
<gene>
    <name evidence="3" type="ORF">BLA3211_07053</name>
</gene>
<dbReference type="InterPro" id="IPR058807">
    <property type="entry name" value="ScoMcrA_N"/>
</dbReference>
<evidence type="ECO:0000313" key="4">
    <source>
        <dbReference type="Proteomes" id="UP000494301"/>
    </source>
</evidence>
<sequence>MAISTDGVERRHVIRAARRWDEHPGYGGFGKSTRYDILIDGNPYPPKAIIALAIESAGGELPSPTDFRGAWDGPWHRFLTRELRFDIMPKVDAGGAAGNAAPTATAAQLDADLQAIIAEHADDPTTRDTLVQARLGQGRFRRELLARWKYRCAVTGIAVPQVLRASHAKPWRHSTDAERLNPDNGLPLVATLDALFDAGLIAFNSDGQMIISPQLDDTQRAALLGGVPQTLSETPRKGLAEFLAAHRKHVFRQRGRE</sequence>
<feature type="domain" description="ScoMcrA-like N-terminal head" evidence="2">
    <location>
        <begin position="8"/>
        <end position="70"/>
    </location>
</feature>
<reference evidence="3 4" key="1">
    <citation type="submission" date="2020-04" db="EMBL/GenBank/DDBJ databases">
        <authorList>
            <person name="Depoorter E."/>
        </authorList>
    </citation>
    <scope>NUCLEOTIDE SEQUENCE [LARGE SCALE GENOMIC DNA]</scope>
    <source>
        <strain evidence="3 4">BCC0217</strain>
    </source>
</reference>
<organism evidence="3 4">
    <name type="scientific">Burkholderia aenigmatica</name>
    <dbReference type="NCBI Taxonomy" id="2015348"/>
    <lineage>
        <taxon>Bacteria</taxon>
        <taxon>Pseudomonadati</taxon>
        <taxon>Pseudomonadota</taxon>
        <taxon>Betaproteobacteria</taxon>
        <taxon>Burkholderiales</taxon>
        <taxon>Burkholderiaceae</taxon>
        <taxon>Burkholderia</taxon>
        <taxon>Burkholderia cepacia complex</taxon>
    </lineage>
</organism>
<evidence type="ECO:0000259" key="2">
    <source>
        <dbReference type="Pfam" id="PF26345"/>
    </source>
</evidence>
<evidence type="ECO:0000313" key="3">
    <source>
        <dbReference type="EMBL" id="CAB3972606.1"/>
    </source>
</evidence>
<dbReference type="InterPro" id="IPR003615">
    <property type="entry name" value="HNH_nuc"/>
</dbReference>
<feature type="domain" description="HNH nuclease" evidence="1">
    <location>
        <begin position="152"/>
        <end position="204"/>
    </location>
</feature>
<dbReference type="RefSeq" id="WP_175223201.1">
    <property type="nucleotide sequence ID" value="NZ_CABWIL020000034.1"/>
</dbReference>
<dbReference type="Pfam" id="PF26345">
    <property type="entry name" value="ScoMcrA_N"/>
    <property type="match status" value="1"/>
</dbReference>
<name>A0A6J5JKK7_9BURK</name>
<accession>A0A6J5JKK7</accession>
<proteinExistence type="predicted"/>
<dbReference type="Proteomes" id="UP000494301">
    <property type="component" value="Unassembled WGS sequence"/>
</dbReference>
<protein>
    <submittedName>
        <fullName evidence="3">Uncharacterized protein</fullName>
    </submittedName>
</protein>